<feature type="transmembrane region" description="Helical" evidence="11">
    <location>
        <begin position="344"/>
        <end position="361"/>
    </location>
</feature>
<dbReference type="Pfam" id="PF03222">
    <property type="entry name" value="Trp_Tyr_perm"/>
    <property type="match status" value="1"/>
</dbReference>
<evidence type="ECO:0000313" key="13">
    <source>
        <dbReference type="Proteomes" id="UP000018511"/>
    </source>
</evidence>
<keyword evidence="7" id="KW-0029">Amino-acid transport</keyword>
<keyword evidence="4" id="KW-0997">Cell inner membrane</keyword>
<dbReference type="RefSeq" id="WP_023661375.1">
    <property type="nucleotide sequence ID" value="NZ_AXUP01000126.1"/>
</dbReference>
<dbReference type="InterPro" id="IPR004694">
    <property type="entry name" value="Hydroxy_aa_transpt"/>
</dbReference>
<evidence type="ECO:0000256" key="2">
    <source>
        <dbReference type="ARBA" id="ARBA00022448"/>
    </source>
</evidence>
<feature type="transmembrane region" description="Helical" evidence="11">
    <location>
        <begin position="30"/>
        <end position="48"/>
    </location>
</feature>
<feature type="transmembrane region" description="Helical" evidence="11">
    <location>
        <begin position="97"/>
        <end position="123"/>
    </location>
</feature>
<evidence type="ECO:0000256" key="9">
    <source>
        <dbReference type="ARBA" id="ARBA00023136"/>
    </source>
</evidence>
<keyword evidence="5 11" id="KW-0812">Transmembrane</keyword>
<gene>
    <name evidence="12" type="ORF">O164_10585</name>
</gene>
<feature type="transmembrane region" description="Helical" evidence="11">
    <location>
        <begin position="172"/>
        <end position="192"/>
    </location>
</feature>
<evidence type="ECO:0000313" key="12">
    <source>
        <dbReference type="EMBL" id="ESW39704.1"/>
    </source>
</evidence>
<dbReference type="GO" id="GO:0005886">
    <property type="term" value="C:plasma membrane"/>
    <property type="evidence" value="ECO:0007669"/>
    <property type="project" value="UniProtKB-SubCell"/>
</dbReference>
<evidence type="ECO:0000256" key="6">
    <source>
        <dbReference type="ARBA" id="ARBA00022847"/>
    </source>
</evidence>
<comment type="caution">
    <text evidence="12">The sequence shown here is derived from an EMBL/GenBank/DDBJ whole genome shotgun (WGS) entry which is preliminary data.</text>
</comment>
<dbReference type="GO" id="GO:0015171">
    <property type="term" value="F:amino acid transmembrane transporter activity"/>
    <property type="evidence" value="ECO:0007669"/>
    <property type="project" value="InterPro"/>
</dbReference>
<keyword evidence="3" id="KW-1003">Cell membrane</keyword>
<evidence type="ECO:0000256" key="3">
    <source>
        <dbReference type="ARBA" id="ARBA00022475"/>
    </source>
</evidence>
<dbReference type="Proteomes" id="UP000018511">
    <property type="component" value="Unassembled WGS sequence"/>
</dbReference>
<feature type="transmembrane region" description="Helical" evidence="11">
    <location>
        <begin position="403"/>
        <end position="425"/>
    </location>
</feature>
<feature type="transmembrane region" description="Helical" evidence="11">
    <location>
        <begin position="255"/>
        <end position="280"/>
    </location>
</feature>
<dbReference type="PATRIC" id="fig|1388762.3.peg.2133"/>
<organism evidence="12 13">
    <name type="scientific">Pseudomonas taiwanensis SJ9</name>
    <dbReference type="NCBI Taxonomy" id="1388762"/>
    <lineage>
        <taxon>Bacteria</taxon>
        <taxon>Pseudomonadati</taxon>
        <taxon>Pseudomonadota</taxon>
        <taxon>Gammaproteobacteria</taxon>
        <taxon>Pseudomonadales</taxon>
        <taxon>Pseudomonadaceae</taxon>
        <taxon>Pseudomonas</taxon>
    </lineage>
</organism>
<keyword evidence="8 11" id="KW-1133">Transmembrane helix</keyword>
<evidence type="ECO:0000256" key="7">
    <source>
        <dbReference type="ARBA" id="ARBA00022970"/>
    </source>
</evidence>
<reference evidence="12 13" key="1">
    <citation type="submission" date="2013-10" db="EMBL/GenBank/DDBJ databases">
        <title>Whole Genome Shotgun Sequence of Pseudomonas taiwanensis SJ9.</title>
        <authorList>
            <person name="Hong S.-J."/>
            <person name="Shin J.-H."/>
        </authorList>
    </citation>
    <scope>NUCLEOTIDE SEQUENCE [LARGE SCALE GENOMIC DNA]</scope>
    <source>
        <strain evidence="12 13">SJ9</strain>
    </source>
</reference>
<dbReference type="EMBL" id="AXUP01000126">
    <property type="protein sequence ID" value="ESW39704.1"/>
    <property type="molecule type" value="Genomic_DNA"/>
</dbReference>
<feature type="transmembrane region" description="Helical" evidence="11">
    <location>
        <begin position="367"/>
        <end position="391"/>
    </location>
</feature>
<feature type="transmembrane region" description="Helical" evidence="11">
    <location>
        <begin position="212"/>
        <end position="234"/>
    </location>
</feature>
<keyword evidence="9 11" id="KW-0472">Membrane</keyword>
<proteinExistence type="predicted"/>
<evidence type="ECO:0000256" key="5">
    <source>
        <dbReference type="ARBA" id="ARBA00022692"/>
    </source>
</evidence>
<dbReference type="AlphaFoldDB" id="V7DBN5"/>
<dbReference type="GO" id="GO:0015293">
    <property type="term" value="F:symporter activity"/>
    <property type="evidence" value="ECO:0007669"/>
    <property type="project" value="UniProtKB-KW"/>
</dbReference>
<sequence length="460" mass="49574">MNEQAPSVEQRFAESTPATLGSWSRHDTTWMLGLFGTAIGAGTLFLPINAGLGGFWPLLILAMLAFPMTYFAHRGLTRFVLSGRNDGDITEVVKEHFGITAGASITVLYFFAIFPILLIYSVALTNTVSSFMEHQLHMQPPPRAILSFVLILGLLAIVRCGEQATVKVMSLLVYPFIVALALLGLYLVPHWTGGILDSATQVPPASAFLHTLWLAIPVMVFSFNHSPIISAFAVDQKRRYGEHADERSGQILRRAHLLMVVMVLFFVFSCVLTLSSAQLAEAKAQNLSILSYLANHFSNPTIAFAAPLIAFVAIAKSFLGHYIGASEGLKGIITKAGARPAAKTLDRVVAALMLVVCWIVATLNPSILGMIESLGGPILAVLLFLMPMYAIRRVPSMRKYSGAASNVFVVVVGLVALTSVVYGLLADTPSAKVMPGALVATRAFFCPQELSGNRTISLPP</sequence>
<dbReference type="Gene3D" id="1.20.1740.10">
    <property type="entry name" value="Amino acid/polyamine transporter I"/>
    <property type="match status" value="1"/>
</dbReference>
<evidence type="ECO:0000256" key="11">
    <source>
        <dbReference type="SAM" id="Phobius"/>
    </source>
</evidence>
<name>V7DBN5_9PSED</name>
<evidence type="ECO:0000256" key="4">
    <source>
        <dbReference type="ARBA" id="ARBA00022519"/>
    </source>
</evidence>
<dbReference type="InterPro" id="IPR018227">
    <property type="entry name" value="Amino_acid_transport_2"/>
</dbReference>
<keyword evidence="2" id="KW-0813">Transport</keyword>
<accession>V7DBN5</accession>
<comment type="catalytic activity">
    <reaction evidence="10">
        <text>L-serine(in) + H(+)(in) = L-serine(out) + H(+)(out)</text>
        <dbReference type="Rhea" id="RHEA:28887"/>
        <dbReference type="ChEBI" id="CHEBI:15378"/>
        <dbReference type="ChEBI" id="CHEBI:33384"/>
    </reaction>
    <physiologicalReaction direction="right-to-left" evidence="10">
        <dbReference type="Rhea" id="RHEA:28889"/>
    </physiologicalReaction>
</comment>
<evidence type="ECO:0000256" key="8">
    <source>
        <dbReference type="ARBA" id="ARBA00022989"/>
    </source>
</evidence>
<evidence type="ECO:0000256" key="10">
    <source>
        <dbReference type="ARBA" id="ARBA00047996"/>
    </source>
</evidence>
<feature type="transmembrane region" description="Helical" evidence="11">
    <location>
        <begin position="54"/>
        <end position="76"/>
    </location>
</feature>
<dbReference type="PANTHER" id="PTHR35334:SF2">
    <property type="entry name" value="SERINE TRANSPORTER SDAC"/>
    <property type="match status" value="1"/>
</dbReference>
<protein>
    <submittedName>
        <fullName evidence="12">Serine/threonine transporter</fullName>
    </submittedName>
</protein>
<feature type="transmembrane region" description="Helical" evidence="11">
    <location>
        <begin position="143"/>
        <end position="160"/>
    </location>
</feature>
<feature type="transmembrane region" description="Helical" evidence="11">
    <location>
        <begin position="300"/>
        <end position="323"/>
    </location>
</feature>
<comment type="subcellular location">
    <subcellularLocation>
        <location evidence="1">Cell inner membrane</location>
        <topology evidence="1">Multi-pass membrane protein</topology>
    </subcellularLocation>
</comment>
<keyword evidence="6" id="KW-0769">Symport</keyword>
<dbReference type="PANTHER" id="PTHR35334">
    <property type="entry name" value="SERINE TRANSPORTER"/>
    <property type="match status" value="1"/>
</dbReference>
<evidence type="ECO:0000256" key="1">
    <source>
        <dbReference type="ARBA" id="ARBA00004429"/>
    </source>
</evidence>
<dbReference type="NCBIfam" id="TIGR00814">
    <property type="entry name" value="stp"/>
    <property type="match status" value="1"/>
</dbReference>